<name>A0A8J3QSE4_9ACTN</name>
<keyword evidence="2" id="KW-1185">Reference proteome</keyword>
<dbReference type="Proteomes" id="UP000642748">
    <property type="component" value="Unassembled WGS sequence"/>
</dbReference>
<dbReference type="AlphaFoldDB" id="A0A8J3QSE4"/>
<organism evidence="1 2">
    <name type="scientific">Rugosimonospora africana</name>
    <dbReference type="NCBI Taxonomy" id="556532"/>
    <lineage>
        <taxon>Bacteria</taxon>
        <taxon>Bacillati</taxon>
        <taxon>Actinomycetota</taxon>
        <taxon>Actinomycetes</taxon>
        <taxon>Micromonosporales</taxon>
        <taxon>Micromonosporaceae</taxon>
        <taxon>Rugosimonospora</taxon>
    </lineage>
</organism>
<protein>
    <submittedName>
        <fullName evidence="1">Uncharacterized protein</fullName>
    </submittedName>
</protein>
<proteinExistence type="predicted"/>
<gene>
    <name evidence="1" type="ORF">Raf01_40760</name>
</gene>
<evidence type="ECO:0000313" key="1">
    <source>
        <dbReference type="EMBL" id="GIH15904.1"/>
    </source>
</evidence>
<dbReference type="RefSeq" id="WP_203919513.1">
    <property type="nucleotide sequence ID" value="NZ_BONZ01000038.1"/>
</dbReference>
<dbReference type="EMBL" id="BONZ01000038">
    <property type="protein sequence ID" value="GIH15904.1"/>
    <property type="molecule type" value="Genomic_DNA"/>
</dbReference>
<reference evidence="1" key="1">
    <citation type="submission" date="2021-01" db="EMBL/GenBank/DDBJ databases">
        <title>Whole genome shotgun sequence of Rugosimonospora africana NBRC 104875.</title>
        <authorList>
            <person name="Komaki H."/>
            <person name="Tamura T."/>
        </authorList>
    </citation>
    <scope>NUCLEOTIDE SEQUENCE</scope>
    <source>
        <strain evidence="1">NBRC 104875</strain>
    </source>
</reference>
<evidence type="ECO:0000313" key="2">
    <source>
        <dbReference type="Proteomes" id="UP000642748"/>
    </source>
</evidence>
<accession>A0A8J3QSE4</accession>
<sequence>MSLATETAALDAALRRLRQAWRELAVTVTEDRPGDLAAADGLSEQVTDGLGEIEAALAGLGEDPALADVAGALDGLRTRYERQLRGYAATTALRRALAPHGNGWRAWWQAVDTGLDRCEQPLHDAEQILLRCWREVLEQKSVPTVRLTTSR</sequence>
<comment type="caution">
    <text evidence="1">The sequence shown here is derived from an EMBL/GenBank/DDBJ whole genome shotgun (WGS) entry which is preliminary data.</text>
</comment>